<dbReference type="GO" id="GO:0015934">
    <property type="term" value="C:large ribosomal subunit"/>
    <property type="evidence" value="ECO:0007669"/>
    <property type="project" value="InterPro"/>
</dbReference>
<comment type="similarity">
    <text evidence="1 6">Belongs to the universal ribosomal protein uL30 family.</text>
</comment>
<dbReference type="OrthoDB" id="9812790at2"/>
<dbReference type="Proteomes" id="UP000309215">
    <property type="component" value="Unassembled WGS sequence"/>
</dbReference>
<dbReference type="InterPro" id="IPR036919">
    <property type="entry name" value="Ribo_uL30_ferredoxin-like_sf"/>
</dbReference>
<keyword evidence="4 6" id="KW-0687">Ribonucleoprotein</keyword>
<dbReference type="GO" id="GO:0006412">
    <property type="term" value="P:translation"/>
    <property type="evidence" value="ECO:0007669"/>
    <property type="project" value="InterPro"/>
</dbReference>
<dbReference type="PROSITE" id="PS00634">
    <property type="entry name" value="RIBOSOMAL_L30"/>
    <property type="match status" value="1"/>
</dbReference>
<name>A0A4U1IST5_9BACT</name>
<dbReference type="NCBIfam" id="TIGR01308">
    <property type="entry name" value="rpmD_bact"/>
    <property type="match status" value="1"/>
</dbReference>
<dbReference type="CDD" id="cd01658">
    <property type="entry name" value="Ribosomal_L30"/>
    <property type="match status" value="1"/>
</dbReference>
<dbReference type="PIRSF" id="PIRSF002211">
    <property type="entry name" value="Ribosomal_L30_bac-type"/>
    <property type="match status" value="1"/>
</dbReference>
<evidence type="ECO:0000313" key="10">
    <source>
        <dbReference type="Proteomes" id="UP000309215"/>
    </source>
</evidence>
<reference evidence="9 10" key="1">
    <citation type="submission" date="2019-04" db="EMBL/GenBank/DDBJ databases">
        <authorList>
            <person name="Li Y."/>
            <person name="Wang J."/>
        </authorList>
    </citation>
    <scope>NUCLEOTIDE SEQUENCE [LARGE SCALE GENOMIC DNA]</scope>
    <source>
        <strain evidence="9 10">DSM 14668</strain>
    </source>
</reference>
<evidence type="ECO:0000256" key="6">
    <source>
        <dbReference type="RuleBase" id="RU003734"/>
    </source>
</evidence>
<sequence>MKSHLRVRQTGSVTNQTEHTRKVLRGLGLRKPGNEVLVANTPSFRGMVKKVIHLVSVEEVDGNGAQASK</sequence>
<evidence type="ECO:0000256" key="7">
    <source>
        <dbReference type="SAM" id="MobiDB-lite"/>
    </source>
</evidence>
<feature type="domain" description="Large ribosomal subunit protein uL30-like ferredoxin-like fold" evidence="8">
    <location>
        <begin position="5"/>
        <end position="55"/>
    </location>
</feature>
<accession>A0A4U1IST5</accession>
<dbReference type="PANTHER" id="PTHR15892">
    <property type="entry name" value="MITOCHONDRIAL RIBOSOMAL PROTEIN L30"/>
    <property type="match status" value="1"/>
</dbReference>
<dbReference type="PANTHER" id="PTHR15892:SF2">
    <property type="entry name" value="LARGE RIBOSOMAL SUBUNIT PROTEIN UL30M"/>
    <property type="match status" value="1"/>
</dbReference>
<dbReference type="Gene3D" id="3.30.1390.20">
    <property type="entry name" value="Ribosomal protein L30, ferredoxin-like fold domain"/>
    <property type="match status" value="1"/>
</dbReference>
<dbReference type="InterPro" id="IPR018038">
    <property type="entry name" value="Ribosomal_uL30_CS"/>
</dbReference>
<evidence type="ECO:0000259" key="8">
    <source>
        <dbReference type="Pfam" id="PF00327"/>
    </source>
</evidence>
<comment type="subunit">
    <text evidence="2">Part of the 50S ribosomal subunit.</text>
</comment>
<keyword evidence="3 6" id="KW-0689">Ribosomal protein</keyword>
<proteinExistence type="inferred from homology"/>
<protein>
    <recommendedName>
        <fullName evidence="5">50S ribosomal protein L30</fullName>
    </recommendedName>
</protein>
<dbReference type="SUPFAM" id="SSF55129">
    <property type="entry name" value="Ribosomal protein L30p/L7e"/>
    <property type="match status" value="1"/>
</dbReference>
<gene>
    <name evidence="9" type="primary">rpmD</name>
    <name evidence="9" type="ORF">E8A74_44570</name>
</gene>
<dbReference type="HAMAP" id="MF_01371_B">
    <property type="entry name" value="Ribosomal_uL30_B"/>
    <property type="match status" value="1"/>
</dbReference>
<dbReference type="Pfam" id="PF00327">
    <property type="entry name" value="Ribosomal_L30"/>
    <property type="match status" value="1"/>
</dbReference>
<dbReference type="AlphaFoldDB" id="A0A4U1IST5"/>
<dbReference type="InterPro" id="IPR016082">
    <property type="entry name" value="Ribosomal_uL30_ferredoxin-like"/>
</dbReference>
<evidence type="ECO:0000256" key="4">
    <source>
        <dbReference type="ARBA" id="ARBA00023274"/>
    </source>
</evidence>
<keyword evidence="10" id="KW-1185">Reference proteome</keyword>
<dbReference type="EMBL" id="SSMQ01000083">
    <property type="protein sequence ID" value="TKC97082.1"/>
    <property type="molecule type" value="Genomic_DNA"/>
</dbReference>
<dbReference type="InterPro" id="IPR005996">
    <property type="entry name" value="Ribosomal_uL30_bac-type"/>
</dbReference>
<comment type="caution">
    <text evidence="9">The sequence shown here is derived from an EMBL/GenBank/DDBJ whole genome shotgun (WGS) entry which is preliminary data.</text>
</comment>
<evidence type="ECO:0000256" key="5">
    <source>
        <dbReference type="ARBA" id="ARBA00035492"/>
    </source>
</evidence>
<dbReference type="RefSeq" id="WP_136935262.1">
    <property type="nucleotide sequence ID" value="NZ_SSMQ01000083.1"/>
</dbReference>
<organism evidence="9 10">
    <name type="scientific">Polyangium fumosum</name>
    <dbReference type="NCBI Taxonomy" id="889272"/>
    <lineage>
        <taxon>Bacteria</taxon>
        <taxon>Pseudomonadati</taxon>
        <taxon>Myxococcota</taxon>
        <taxon>Polyangia</taxon>
        <taxon>Polyangiales</taxon>
        <taxon>Polyangiaceae</taxon>
        <taxon>Polyangium</taxon>
    </lineage>
</organism>
<evidence type="ECO:0000256" key="3">
    <source>
        <dbReference type="ARBA" id="ARBA00022980"/>
    </source>
</evidence>
<evidence type="ECO:0000313" key="9">
    <source>
        <dbReference type="EMBL" id="TKC97082.1"/>
    </source>
</evidence>
<evidence type="ECO:0000256" key="1">
    <source>
        <dbReference type="ARBA" id="ARBA00007594"/>
    </source>
</evidence>
<feature type="region of interest" description="Disordered" evidence="7">
    <location>
        <begin position="1"/>
        <end position="20"/>
    </location>
</feature>
<evidence type="ECO:0000256" key="2">
    <source>
        <dbReference type="ARBA" id="ARBA00011838"/>
    </source>
</evidence>
<dbReference type="GO" id="GO:0003735">
    <property type="term" value="F:structural constituent of ribosome"/>
    <property type="evidence" value="ECO:0007669"/>
    <property type="project" value="InterPro"/>
</dbReference>